<dbReference type="Proteomes" id="UP001597218">
    <property type="component" value="Unassembled WGS sequence"/>
</dbReference>
<evidence type="ECO:0000313" key="3">
    <source>
        <dbReference type="Proteomes" id="UP001597218"/>
    </source>
</evidence>
<evidence type="ECO:0000313" key="2">
    <source>
        <dbReference type="EMBL" id="MFD1929340.1"/>
    </source>
</evidence>
<keyword evidence="1" id="KW-1133">Transmembrane helix</keyword>
<evidence type="ECO:0000256" key="1">
    <source>
        <dbReference type="SAM" id="Phobius"/>
    </source>
</evidence>
<protein>
    <submittedName>
        <fullName evidence="2">Efflux RND transporter periplasmic adaptor subunit</fullName>
    </submittedName>
</protein>
<organism evidence="2 3">
    <name type="scientific">Sporosarcina siberiensis</name>
    <dbReference type="NCBI Taxonomy" id="1365606"/>
    <lineage>
        <taxon>Bacteria</taxon>
        <taxon>Bacillati</taxon>
        <taxon>Bacillota</taxon>
        <taxon>Bacilli</taxon>
        <taxon>Bacillales</taxon>
        <taxon>Caryophanaceae</taxon>
        <taxon>Sporosarcina</taxon>
    </lineage>
</organism>
<comment type="caution">
    <text evidence="2">The sequence shown here is derived from an EMBL/GenBank/DDBJ whole genome shotgun (WGS) entry which is preliminary data.</text>
</comment>
<gene>
    <name evidence="2" type="ORF">ACFSFY_14960</name>
</gene>
<accession>A0ABW4SK06</accession>
<name>A0ABW4SK06_9BACL</name>
<keyword evidence="1" id="KW-0472">Membrane</keyword>
<reference evidence="3" key="1">
    <citation type="journal article" date="2019" name="Int. J. Syst. Evol. Microbiol.">
        <title>The Global Catalogue of Microorganisms (GCM) 10K type strain sequencing project: providing services to taxonomists for standard genome sequencing and annotation.</title>
        <authorList>
            <consortium name="The Broad Institute Genomics Platform"/>
            <consortium name="The Broad Institute Genome Sequencing Center for Infectious Disease"/>
            <person name="Wu L."/>
            <person name="Ma J."/>
        </authorList>
    </citation>
    <scope>NUCLEOTIDE SEQUENCE [LARGE SCALE GENOMIC DNA]</scope>
    <source>
        <strain evidence="3">CGMCC 4.7177</strain>
    </source>
</reference>
<keyword evidence="1" id="KW-0812">Transmembrane</keyword>
<dbReference type="EMBL" id="JBHUGI010000034">
    <property type="protein sequence ID" value="MFD1929340.1"/>
    <property type="molecule type" value="Genomic_DNA"/>
</dbReference>
<feature type="transmembrane region" description="Helical" evidence="1">
    <location>
        <begin position="7"/>
        <end position="25"/>
    </location>
</feature>
<dbReference type="RefSeq" id="WP_381539390.1">
    <property type="nucleotide sequence ID" value="NZ_JBHUGI010000034.1"/>
</dbReference>
<keyword evidence="3" id="KW-1185">Reference proteome</keyword>
<proteinExistence type="predicted"/>
<sequence length="442" mass="48799">MNKYVNITMSIAISAFLAVNLYLIFGDKSVIQKSVSVDEFERMSTDDFRVDLVKEALVAPLQTQTVYVGNENAVDSWLVTEGDVVNVGSELALLNIEQSEGRRSVLLSEQEILYQQEAEALDLISTLEYDRGVAAANSSTMTNKTDNVNSTAEDTTVEVGLNVDVNVDVSLDGSYAQAIATAERNLADIVRRMVVVEAELAQDPSRPAIVSPVDGVVSKVTLRGSTLAVDIYSSEKVIVTYVQKNEWKDVVPGLKVLVHGVGTDGVGEGTVLSVSEVPAQDDEWLQAYKFLDAKKVENPLAYYEVRILVNAETEPGTEPEIETDINPYGTNLNAIVVLEEVLDTLSIKADWVRSYDKSSAIATILDESGRLTEMKVISPFIWHDRVVVTDGLKLGDVAIDGTNLQRFEYDPRAFLTMPTQFPEKADWKSFGWRNYLMYMGLK</sequence>